<dbReference type="SMART" id="SM00642">
    <property type="entry name" value="Aamy"/>
    <property type="match status" value="1"/>
</dbReference>
<feature type="domain" description="Glycosyl hydrolase family 13 catalytic" evidence="3">
    <location>
        <begin position="23"/>
        <end position="349"/>
    </location>
</feature>
<dbReference type="PANTHER" id="PTHR10357:SF210">
    <property type="entry name" value="MALTODEXTRIN GLUCOSIDASE"/>
    <property type="match status" value="1"/>
</dbReference>
<accession>A0ABQ6ISQ1</accession>
<dbReference type="EMBL" id="BSUO01000001">
    <property type="protein sequence ID" value="GMA40395.1"/>
    <property type="molecule type" value="Genomic_DNA"/>
</dbReference>
<dbReference type="CDD" id="cd11354">
    <property type="entry name" value="AmyAc_bac_CMD_like"/>
    <property type="match status" value="1"/>
</dbReference>
<evidence type="ECO:0000259" key="3">
    <source>
        <dbReference type="SMART" id="SM00642"/>
    </source>
</evidence>
<proteinExistence type="predicted"/>
<keyword evidence="5" id="KW-1185">Reference proteome</keyword>
<name>A0ABQ6ISQ1_9MICO</name>
<protein>
    <submittedName>
        <fullName evidence="4">Cyclomaltodextrinase</fullName>
    </submittedName>
</protein>
<dbReference type="InterPro" id="IPR017853">
    <property type="entry name" value="GH"/>
</dbReference>
<reference evidence="5" key="1">
    <citation type="journal article" date="2019" name="Int. J. Syst. Evol. Microbiol.">
        <title>The Global Catalogue of Microorganisms (GCM) 10K type strain sequencing project: providing services to taxonomists for standard genome sequencing and annotation.</title>
        <authorList>
            <consortium name="The Broad Institute Genomics Platform"/>
            <consortium name="The Broad Institute Genome Sequencing Center for Infectious Disease"/>
            <person name="Wu L."/>
            <person name="Ma J."/>
        </authorList>
    </citation>
    <scope>NUCLEOTIDE SEQUENCE [LARGE SCALE GENOMIC DNA]</scope>
    <source>
        <strain evidence="5">NBRC 113072</strain>
    </source>
</reference>
<evidence type="ECO:0000313" key="5">
    <source>
        <dbReference type="Proteomes" id="UP001157126"/>
    </source>
</evidence>
<dbReference type="RefSeq" id="WP_284304103.1">
    <property type="nucleotide sequence ID" value="NZ_BSUO01000001.1"/>
</dbReference>
<dbReference type="PANTHER" id="PTHR10357">
    <property type="entry name" value="ALPHA-AMYLASE FAMILY MEMBER"/>
    <property type="match status" value="1"/>
</dbReference>
<dbReference type="Pfam" id="PF00128">
    <property type="entry name" value="Alpha-amylase"/>
    <property type="match status" value="2"/>
</dbReference>
<comment type="caution">
    <text evidence="4">The sequence shown here is derived from an EMBL/GenBank/DDBJ whole genome shotgun (WGS) entry which is preliminary data.</text>
</comment>
<evidence type="ECO:0000256" key="1">
    <source>
        <dbReference type="ARBA" id="ARBA00022801"/>
    </source>
</evidence>
<dbReference type="InterPro" id="IPR006047">
    <property type="entry name" value="GH13_cat_dom"/>
</dbReference>
<dbReference type="SUPFAM" id="SSF51445">
    <property type="entry name" value="(Trans)glycosidases"/>
    <property type="match status" value="1"/>
</dbReference>
<organism evidence="4 5">
    <name type="scientific">Mobilicoccus caccae</name>
    <dbReference type="NCBI Taxonomy" id="1859295"/>
    <lineage>
        <taxon>Bacteria</taxon>
        <taxon>Bacillati</taxon>
        <taxon>Actinomycetota</taxon>
        <taxon>Actinomycetes</taxon>
        <taxon>Micrococcales</taxon>
        <taxon>Dermatophilaceae</taxon>
        <taxon>Mobilicoccus</taxon>
    </lineage>
</organism>
<keyword evidence="1" id="KW-0378">Hydrolase</keyword>
<evidence type="ECO:0000256" key="2">
    <source>
        <dbReference type="ARBA" id="ARBA00023295"/>
    </source>
</evidence>
<keyword evidence="2" id="KW-0326">Glycosidase</keyword>
<dbReference type="Gene3D" id="3.20.20.80">
    <property type="entry name" value="Glycosidases"/>
    <property type="match status" value="1"/>
</dbReference>
<dbReference type="Proteomes" id="UP001157126">
    <property type="component" value="Unassembled WGS sequence"/>
</dbReference>
<sequence>MSLLDHAIWWHVYPLGATGAPLRDHAPDQVKHRLSRLEPWLDHAVELGCSGVLLGPVFASTSHGYDTLDHFRLDPRLGDDADWDDFVEQAHGRGLAIMLDGVFNHVGAGHELVEKARSGEADDGGGSMIRLVDGRPADWEGHGDLAELDHADPRVADLVESIMLHWLRRGADGWRLDVAYAVPSEFWARVLGRVRAEFPDAMFLGEVIHGDYAEIAAAGTLDSVTQYELWKAIWSSLADRNMWELAAALERHDAFSTQTMMQTFVGNHDVTRIATRVGDEGAALAAVVLLTLPGMPSIYYGDEQGFRGDKGEGFATDDALRPALPDSPADLAPEGWWLHRLYQALISVRRRNPGSPAAR</sequence>
<gene>
    <name evidence="4" type="ORF">GCM10025883_24400</name>
</gene>
<evidence type="ECO:0000313" key="4">
    <source>
        <dbReference type="EMBL" id="GMA40395.1"/>
    </source>
</evidence>